<keyword evidence="1" id="KW-0732">Signal</keyword>
<accession>A0A8H3BB58</accession>
<name>A0A8H3BB58_9AGAM</name>
<dbReference type="AlphaFoldDB" id="A0A8H3BB58"/>
<feature type="chain" id="PRO_5034292631" evidence="1">
    <location>
        <begin position="19"/>
        <end position="69"/>
    </location>
</feature>
<evidence type="ECO:0000256" key="1">
    <source>
        <dbReference type="SAM" id="SignalP"/>
    </source>
</evidence>
<evidence type="ECO:0000313" key="3">
    <source>
        <dbReference type="Proteomes" id="UP000663853"/>
    </source>
</evidence>
<gene>
    <name evidence="2" type="ORF">RDB_LOCUS51498</name>
</gene>
<dbReference type="EMBL" id="CAJMXA010001134">
    <property type="protein sequence ID" value="CAE6452191.1"/>
    <property type="molecule type" value="Genomic_DNA"/>
</dbReference>
<proteinExistence type="predicted"/>
<comment type="caution">
    <text evidence="2">The sequence shown here is derived from an EMBL/GenBank/DDBJ whole genome shotgun (WGS) entry which is preliminary data.</text>
</comment>
<protein>
    <submittedName>
        <fullName evidence="2">Uncharacterized protein</fullName>
    </submittedName>
</protein>
<reference evidence="2" key="1">
    <citation type="submission" date="2021-01" db="EMBL/GenBank/DDBJ databases">
        <authorList>
            <person name="Kaushik A."/>
        </authorList>
    </citation>
    <scope>NUCLEOTIDE SEQUENCE</scope>
    <source>
        <strain evidence="2">AG6-10EEA</strain>
    </source>
</reference>
<evidence type="ECO:0000313" key="2">
    <source>
        <dbReference type="EMBL" id="CAE6452191.1"/>
    </source>
</evidence>
<organism evidence="2 3">
    <name type="scientific">Rhizoctonia solani</name>
    <dbReference type="NCBI Taxonomy" id="456999"/>
    <lineage>
        <taxon>Eukaryota</taxon>
        <taxon>Fungi</taxon>
        <taxon>Dikarya</taxon>
        <taxon>Basidiomycota</taxon>
        <taxon>Agaricomycotina</taxon>
        <taxon>Agaricomycetes</taxon>
        <taxon>Cantharellales</taxon>
        <taxon>Ceratobasidiaceae</taxon>
        <taxon>Rhizoctonia</taxon>
    </lineage>
</organism>
<feature type="signal peptide" evidence="1">
    <location>
        <begin position="1"/>
        <end position="18"/>
    </location>
</feature>
<sequence>MFFAAFSALALALGSAVAAPTASNFTSACGSTPSDDVIAAAEAHFAANKVQGQIARAKYQIATYHGINA</sequence>
<dbReference type="Proteomes" id="UP000663853">
    <property type="component" value="Unassembled WGS sequence"/>
</dbReference>